<organism evidence="2 3">
    <name type="scientific">Ridgeia piscesae</name>
    <name type="common">Tubeworm</name>
    <dbReference type="NCBI Taxonomy" id="27915"/>
    <lineage>
        <taxon>Eukaryota</taxon>
        <taxon>Metazoa</taxon>
        <taxon>Spiralia</taxon>
        <taxon>Lophotrochozoa</taxon>
        <taxon>Annelida</taxon>
        <taxon>Polychaeta</taxon>
        <taxon>Sedentaria</taxon>
        <taxon>Canalipalpata</taxon>
        <taxon>Sabellida</taxon>
        <taxon>Siboglinidae</taxon>
        <taxon>Ridgeia</taxon>
    </lineage>
</organism>
<dbReference type="Pfam" id="PF08672">
    <property type="entry name" value="ANAPC2"/>
    <property type="match status" value="1"/>
</dbReference>
<dbReference type="GO" id="GO:0005680">
    <property type="term" value="C:anaphase-promoting complex"/>
    <property type="evidence" value="ECO:0007669"/>
    <property type="project" value="TreeGrafter"/>
</dbReference>
<dbReference type="PANTHER" id="PTHR45957:SF1">
    <property type="entry name" value="ANAPHASE-PROMOTING COMPLEX SUBUNIT 2"/>
    <property type="match status" value="1"/>
</dbReference>
<dbReference type="GO" id="GO:0070979">
    <property type="term" value="P:protein K11-linked ubiquitination"/>
    <property type="evidence" value="ECO:0007669"/>
    <property type="project" value="TreeGrafter"/>
</dbReference>
<proteinExistence type="predicted"/>
<sequence>MPAHALRRKIAFWQSHGLLKEESSDSFLLMEEQPGHGGHDLLLEDDEAESAMASSKDQKEEEMQVIWSYVVGMLTNLESLPLDRVHSMLKMFAMQGPGSECTIDDLKVFLDRKVKEQVLIYSGGFYRLPKQNS</sequence>
<dbReference type="SUPFAM" id="SSF46785">
    <property type="entry name" value="Winged helix' DNA-binding domain"/>
    <property type="match status" value="1"/>
</dbReference>
<evidence type="ECO:0000313" key="2">
    <source>
        <dbReference type="EMBL" id="KAK2138854.1"/>
    </source>
</evidence>
<dbReference type="InterPro" id="IPR036388">
    <property type="entry name" value="WH-like_DNA-bd_sf"/>
</dbReference>
<reference evidence="2" key="1">
    <citation type="journal article" date="2023" name="Mol. Biol. Evol.">
        <title>Third-Generation Sequencing Reveals the Adaptive Role of the Epigenome in Three Deep-Sea Polychaetes.</title>
        <authorList>
            <person name="Perez M."/>
            <person name="Aroh O."/>
            <person name="Sun Y."/>
            <person name="Lan Y."/>
            <person name="Juniper S.K."/>
            <person name="Young C.R."/>
            <person name="Angers B."/>
            <person name="Qian P.Y."/>
        </authorList>
    </citation>
    <scope>NUCLEOTIDE SEQUENCE</scope>
    <source>
        <strain evidence="2">R07B-5</strain>
    </source>
</reference>
<gene>
    <name evidence="2" type="ORF">NP493_6979g00000</name>
</gene>
<keyword evidence="3" id="KW-1185">Reference proteome</keyword>
<evidence type="ECO:0000259" key="1">
    <source>
        <dbReference type="SMART" id="SM01013"/>
    </source>
</evidence>
<dbReference type="PANTHER" id="PTHR45957">
    <property type="entry name" value="ANAPHASE-PROMOTING COMPLEX SUBUNIT 2"/>
    <property type="match status" value="1"/>
</dbReference>
<dbReference type="InterPro" id="IPR036390">
    <property type="entry name" value="WH_DNA-bd_sf"/>
</dbReference>
<accession>A0AAD9IQ92</accession>
<evidence type="ECO:0000313" key="3">
    <source>
        <dbReference type="Proteomes" id="UP001209878"/>
    </source>
</evidence>
<dbReference type="GO" id="GO:0007091">
    <property type="term" value="P:metaphase/anaphase transition of mitotic cell cycle"/>
    <property type="evidence" value="ECO:0007669"/>
    <property type="project" value="TreeGrafter"/>
</dbReference>
<feature type="domain" description="Anaphase-promoting complex subunit 2 C-terminal" evidence="1">
    <location>
        <begin position="69"/>
        <end position="128"/>
    </location>
</feature>
<dbReference type="FunFam" id="1.10.10.10:FF:000877">
    <property type="entry name" value="Anaphase-promoting complex subunit"/>
    <property type="match status" value="1"/>
</dbReference>
<dbReference type="InterPro" id="IPR044554">
    <property type="entry name" value="ANAPC2"/>
</dbReference>
<name>A0AAD9IQ92_RIDPI</name>
<comment type="caution">
    <text evidence="2">The sequence shown here is derived from an EMBL/GenBank/DDBJ whole genome shotgun (WGS) entry which is preliminary data.</text>
</comment>
<dbReference type="InterPro" id="IPR014786">
    <property type="entry name" value="ANAPC2_C"/>
</dbReference>
<dbReference type="AlphaFoldDB" id="A0AAD9IQ92"/>
<protein>
    <recommendedName>
        <fullName evidence="1">Anaphase-promoting complex subunit 2 C-terminal domain-containing protein</fullName>
    </recommendedName>
</protein>
<dbReference type="Gene3D" id="1.10.10.10">
    <property type="entry name" value="Winged helix-like DNA-binding domain superfamily/Winged helix DNA-binding domain"/>
    <property type="match status" value="1"/>
</dbReference>
<dbReference type="SMART" id="SM01013">
    <property type="entry name" value="APC2"/>
    <property type="match status" value="1"/>
</dbReference>
<dbReference type="EMBL" id="JAODUO010007013">
    <property type="protein sequence ID" value="KAK2138854.1"/>
    <property type="molecule type" value="Genomic_DNA"/>
</dbReference>
<dbReference type="Proteomes" id="UP001209878">
    <property type="component" value="Unassembled WGS sequence"/>
</dbReference>